<evidence type="ECO:0000259" key="3">
    <source>
        <dbReference type="Pfam" id="PF13193"/>
    </source>
</evidence>
<protein>
    <submittedName>
        <fullName evidence="4">Bifunctional protein Aas</fullName>
    </submittedName>
</protein>
<dbReference type="InterPro" id="IPR000873">
    <property type="entry name" value="AMP-dep_synth/lig_dom"/>
</dbReference>
<dbReference type="InterPro" id="IPR042099">
    <property type="entry name" value="ANL_N_sf"/>
</dbReference>
<comment type="caution">
    <text evidence="4">The sequence shown here is derived from an EMBL/GenBank/DDBJ whole genome shotgun (WGS) entry which is preliminary data.</text>
</comment>
<evidence type="ECO:0000259" key="2">
    <source>
        <dbReference type="Pfam" id="PF00501"/>
    </source>
</evidence>
<accession>A0A644YKS9</accession>
<feature type="domain" description="AMP-binding enzyme C-terminal" evidence="3">
    <location>
        <begin position="430"/>
        <end position="489"/>
    </location>
</feature>
<dbReference type="PANTHER" id="PTHR43201:SF32">
    <property type="entry name" value="2-SUCCINYLBENZOATE--COA LIGASE, CHLOROPLASTIC_PEROXISOMAL"/>
    <property type="match status" value="1"/>
</dbReference>
<dbReference type="EMBL" id="VSSQ01005463">
    <property type="protein sequence ID" value="MPM29252.1"/>
    <property type="molecule type" value="Genomic_DNA"/>
</dbReference>
<sequence>MLLHHKFIATAKQFPSKNAIIDKTTNKTVTYGKSLIATLILSARFKKIPDQFIGILLPTSAGGALATVAVLMAGKVPVMINYSTGAKDNSLYAQKKCSFSTILTSEALLEKINCPRIEGMVILEDLMKEITPLEKIGAAIKSKLPLKKLVTLIAGGDENDTAAILFTSGSEKDPKAVQLTHKNISSNIENFGNYVNISSDDSILANLVFFHVFGLTVNLWVTLYYGMTMITYANPLDFNTICTIAREEKPTVMVGTPSFFWGYLNRSRQGDFKSIRIMVAGADKCPDALREGYLQKHGVTLLEGYGATETSPVISVNTSRFNRPGSTGKVIPGVEVKIEHFETNGECEVGEVGKILVKGDSVMKGYYGDPELTAEVIKDGWYNTGDMGYFDHEGYLWHSGRFKRFVKIGGEMVSLVKVENTLEKYLPTGVSCCVVDVSDERKGSSIIATVTIEVNKTEILKQMSKDLPNIALPKHFVVIRELPMMGTGKIDFRSVTRIVQELMKEEEVA</sequence>
<reference evidence="4" key="1">
    <citation type="submission" date="2019-08" db="EMBL/GenBank/DDBJ databases">
        <authorList>
            <person name="Kucharzyk K."/>
            <person name="Murdoch R.W."/>
            <person name="Higgins S."/>
            <person name="Loffler F."/>
        </authorList>
    </citation>
    <scope>NUCLEOTIDE SEQUENCE</scope>
</reference>
<feature type="transmembrane region" description="Helical" evidence="1">
    <location>
        <begin position="203"/>
        <end position="225"/>
    </location>
</feature>
<feature type="domain" description="AMP-dependent synthetase/ligase" evidence="2">
    <location>
        <begin position="9"/>
        <end position="367"/>
    </location>
</feature>
<feature type="transmembrane region" description="Helical" evidence="1">
    <location>
        <begin position="52"/>
        <end position="73"/>
    </location>
</feature>
<keyword evidence="1" id="KW-0472">Membrane</keyword>
<gene>
    <name evidence="4" type="primary">aas_6</name>
    <name evidence="4" type="ORF">SDC9_75792</name>
</gene>
<keyword evidence="1" id="KW-1133">Transmembrane helix</keyword>
<keyword evidence="1" id="KW-0812">Transmembrane</keyword>
<dbReference type="Pfam" id="PF00501">
    <property type="entry name" value="AMP-binding"/>
    <property type="match status" value="1"/>
</dbReference>
<dbReference type="AlphaFoldDB" id="A0A644YKS9"/>
<dbReference type="Gene3D" id="3.40.50.12780">
    <property type="entry name" value="N-terminal domain of ligase-like"/>
    <property type="match status" value="1"/>
</dbReference>
<dbReference type="SUPFAM" id="SSF56801">
    <property type="entry name" value="Acetyl-CoA synthetase-like"/>
    <property type="match status" value="1"/>
</dbReference>
<organism evidence="4">
    <name type="scientific">bioreactor metagenome</name>
    <dbReference type="NCBI Taxonomy" id="1076179"/>
    <lineage>
        <taxon>unclassified sequences</taxon>
        <taxon>metagenomes</taxon>
        <taxon>ecological metagenomes</taxon>
    </lineage>
</organism>
<evidence type="ECO:0000313" key="4">
    <source>
        <dbReference type="EMBL" id="MPM29252.1"/>
    </source>
</evidence>
<name>A0A644YKS9_9ZZZZ</name>
<dbReference type="GO" id="GO:0031956">
    <property type="term" value="F:medium-chain fatty acid-CoA ligase activity"/>
    <property type="evidence" value="ECO:0007669"/>
    <property type="project" value="TreeGrafter"/>
</dbReference>
<dbReference type="InterPro" id="IPR025110">
    <property type="entry name" value="AMP-bd_C"/>
</dbReference>
<proteinExistence type="predicted"/>
<evidence type="ECO:0000256" key="1">
    <source>
        <dbReference type="SAM" id="Phobius"/>
    </source>
</evidence>
<dbReference type="PANTHER" id="PTHR43201">
    <property type="entry name" value="ACYL-COA SYNTHETASE"/>
    <property type="match status" value="1"/>
</dbReference>
<dbReference type="Pfam" id="PF13193">
    <property type="entry name" value="AMP-binding_C"/>
    <property type="match status" value="1"/>
</dbReference>
<dbReference type="GO" id="GO:0006631">
    <property type="term" value="P:fatty acid metabolic process"/>
    <property type="evidence" value="ECO:0007669"/>
    <property type="project" value="TreeGrafter"/>
</dbReference>
<dbReference type="InterPro" id="IPR045851">
    <property type="entry name" value="AMP-bd_C_sf"/>
</dbReference>
<dbReference type="Gene3D" id="3.30.300.30">
    <property type="match status" value="1"/>
</dbReference>